<dbReference type="SUPFAM" id="SSF47616">
    <property type="entry name" value="GST C-terminal domain-like"/>
    <property type="match status" value="1"/>
</dbReference>
<dbReference type="InterPro" id="IPR012336">
    <property type="entry name" value="Thioredoxin-like_fold"/>
</dbReference>
<dbReference type="InterPro" id="IPR026928">
    <property type="entry name" value="FAX/IsoI-like"/>
</dbReference>
<evidence type="ECO:0000259" key="2">
    <source>
        <dbReference type="Pfam" id="PF17171"/>
    </source>
</evidence>
<dbReference type="Gene3D" id="3.40.30.10">
    <property type="entry name" value="Glutaredoxin"/>
    <property type="match status" value="1"/>
</dbReference>
<dbReference type="InterPro" id="IPR040079">
    <property type="entry name" value="Glutathione_S-Trfase"/>
</dbReference>
<dbReference type="GeneID" id="10511147"/>
<feature type="domain" description="Metaxin glutathione S-transferase" evidence="2">
    <location>
        <begin position="208"/>
        <end position="269"/>
    </location>
</feature>
<dbReference type="GO" id="GO:0005737">
    <property type="term" value="C:cytoplasm"/>
    <property type="evidence" value="ECO:0000318"/>
    <property type="project" value="GO_Central"/>
</dbReference>
<dbReference type="CDD" id="cd03193">
    <property type="entry name" value="GST_C_Metaxin"/>
    <property type="match status" value="1"/>
</dbReference>
<dbReference type="EMBL" id="GL871665">
    <property type="protein sequence ID" value="EGC28358.1"/>
    <property type="molecule type" value="Genomic_DNA"/>
</dbReference>
<evidence type="ECO:0000259" key="3">
    <source>
        <dbReference type="Pfam" id="PF17172"/>
    </source>
</evidence>
<dbReference type="RefSeq" id="XP_003295116.1">
    <property type="nucleotide sequence ID" value="XM_003295068.1"/>
</dbReference>
<evidence type="ECO:0000256" key="1">
    <source>
        <dbReference type="ARBA" id="ARBA00006475"/>
    </source>
</evidence>
<comment type="similarity">
    <text evidence="1">Belongs to the FAX family.</text>
</comment>
<dbReference type="Pfam" id="PF17171">
    <property type="entry name" value="GST_C_6"/>
    <property type="match status" value="1"/>
</dbReference>
<gene>
    <name evidence="4" type="ORF">DICPUDRAFT_51896</name>
</gene>
<dbReference type="SFLD" id="SFLDG01180">
    <property type="entry name" value="SUF1"/>
    <property type="match status" value="1"/>
</dbReference>
<dbReference type="InterPro" id="IPR036282">
    <property type="entry name" value="Glutathione-S-Trfase_C_sf"/>
</dbReference>
<protein>
    <recommendedName>
        <fullName evidence="6">GST C-terminal domain-containing protein</fullName>
    </recommendedName>
</protein>
<dbReference type="eggNOG" id="KOG4244">
    <property type="taxonomic scope" value="Eukaryota"/>
</dbReference>
<dbReference type="PANTHER" id="PTHR12289">
    <property type="entry name" value="METAXIN RELATED"/>
    <property type="match status" value="1"/>
</dbReference>
<evidence type="ECO:0008006" key="6">
    <source>
        <dbReference type="Google" id="ProtNLM"/>
    </source>
</evidence>
<dbReference type="InParanoid" id="F1A622"/>
<dbReference type="OrthoDB" id="5809458at2759"/>
<keyword evidence="5" id="KW-1185">Reference proteome</keyword>
<dbReference type="Pfam" id="PF17172">
    <property type="entry name" value="GST_N_4"/>
    <property type="match status" value="1"/>
</dbReference>
<dbReference type="GO" id="GO:0005739">
    <property type="term" value="C:mitochondrion"/>
    <property type="evidence" value="ECO:0007669"/>
    <property type="project" value="EnsemblProtists"/>
</dbReference>
<dbReference type="VEuPathDB" id="AmoebaDB:DICPUDRAFT_51896"/>
<dbReference type="InterPro" id="IPR033468">
    <property type="entry name" value="Metaxin_GST"/>
</dbReference>
<dbReference type="SFLD" id="SFLDS00019">
    <property type="entry name" value="Glutathione_Transferase_(cytos"/>
    <property type="match status" value="1"/>
</dbReference>
<dbReference type="OMA" id="HLYTIAY"/>
<organism evidence="4 5">
    <name type="scientific">Dictyostelium purpureum</name>
    <name type="common">Slime mold</name>
    <dbReference type="NCBI Taxonomy" id="5786"/>
    <lineage>
        <taxon>Eukaryota</taxon>
        <taxon>Amoebozoa</taxon>
        <taxon>Evosea</taxon>
        <taxon>Eumycetozoa</taxon>
        <taxon>Dictyostelia</taxon>
        <taxon>Dictyosteliales</taxon>
        <taxon>Dictyosteliaceae</taxon>
        <taxon>Dictyostelium</taxon>
    </lineage>
</organism>
<reference evidence="5" key="1">
    <citation type="journal article" date="2011" name="Genome Biol.">
        <title>Comparative genomics of the social amoebae Dictyostelium discoideum and Dictyostelium purpureum.</title>
        <authorList>
            <consortium name="US DOE Joint Genome Institute (JGI-PGF)"/>
            <person name="Sucgang R."/>
            <person name="Kuo A."/>
            <person name="Tian X."/>
            <person name="Salerno W."/>
            <person name="Parikh A."/>
            <person name="Feasley C.L."/>
            <person name="Dalin E."/>
            <person name="Tu H."/>
            <person name="Huang E."/>
            <person name="Barry K."/>
            <person name="Lindquist E."/>
            <person name="Shapiro H."/>
            <person name="Bruce D."/>
            <person name="Schmutz J."/>
            <person name="Salamov A."/>
            <person name="Fey P."/>
            <person name="Gaudet P."/>
            <person name="Anjard C."/>
            <person name="Babu M.M."/>
            <person name="Basu S."/>
            <person name="Bushmanova Y."/>
            <person name="van der Wel H."/>
            <person name="Katoh-Kurasawa M."/>
            <person name="Dinh C."/>
            <person name="Coutinho P.M."/>
            <person name="Saito T."/>
            <person name="Elias M."/>
            <person name="Schaap P."/>
            <person name="Kay R.R."/>
            <person name="Henrissat B."/>
            <person name="Eichinger L."/>
            <person name="Rivero F."/>
            <person name="Putnam N.H."/>
            <person name="West C.M."/>
            <person name="Loomis W.F."/>
            <person name="Chisholm R.L."/>
            <person name="Shaulsky G."/>
            <person name="Strassmann J.E."/>
            <person name="Queller D.C."/>
            <person name="Kuspa A."/>
            <person name="Grigoriev I.V."/>
        </authorList>
    </citation>
    <scope>NUCLEOTIDE SEQUENCE [LARGE SCALE GENOMIC DNA]</scope>
    <source>
        <strain evidence="5">QSDP1</strain>
    </source>
</reference>
<proteinExistence type="inferred from homology"/>
<dbReference type="KEGG" id="dpp:DICPUDRAFT_51896"/>
<name>F1A622_DICPU</name>
<accession>F1A622</accession>
<dbReference type="SFLD" id="SFLDG01200">
    <property type="entry name" value="SUF1.1"/>
    <property type="match status" value="1"/>
</dbReference>
<dbReference type="SUPFAM" id="SSF52833">
    <property type="entry name" value="Thioredoxin-like"/>
    <property type="match status" value="1"/>
</dbReference>
<dbReference type="FunCoup" id="F1A622">
    <property type="interactions" value="48"/>
</dbReference>
<dbReference type="AlphaFoldDB" id="F1A622"/>
<dbReference type="Proteomes" id="UP000001064">
    <property type="component" value="Unassembled WGS sequence"/>
</dbReference>
<sequence>MEQVMEFIIKNKYTLGIALGGSLLLGSYLTPKNQIKYERDVVYVADFPSTNTDLPSYSPFVLKVIVFLEYNSIPYHVDKSGKLGPNPRGKNPFIRYNDEFVYDSHFIIEWLKTKFNIVTNMEILDNVEEAKSYLVKRFVDEAFTKLVAYNRWVDPVSSKEILPRMFSGIENKLIRNIVMYFVQRGSRKSYTAQGVGLYTKDEINSFVKSDILALATLLGEKKFFYGDNLTVSDISIFSALAQILFVPVETPLREILLQNQNLVDYIENVKTLVFSDAKWTSLCK</sequence>
<evidence type="ECO:0000313" key="4">
    <source>
        <dbReference type="EMBL" id="EGC28358.1"/>
    </source>
</evidence>
<evidence type="ECO:0000313" key="5">
    <source>
        <dbReference type="Proteomes" id="UP000001064"/>
    </source>
</evidence>
<dbReference type="InterPro" id="IPR050931">
    <property type="entry name" value="Mito_Protein_Transport_Metaxin"/>
</dbReference>
<feature type="domain" description="Thioredoxin-like fold" evidence="3">
    <location>
        <begin position="59"/>
        <end position="155"/>
    </location>
</feature>
<dbReference type="InterPro" id="IPR036249">
    <property type="entry name" value="Thioredoxin-like_sf"/>
</dbReference>
<dbReference type="Gene3D" id="1.20.1050.10">
    <property type="match status" value="1"/>
</dbReference>
<dbReference type="PANTHER" id="PTHR12289:SF41">
    <property type="entry name" value="FAILED AXON CONNECTIONS-RELATED"/>
    <property type="match status" value="1"/>
</dbReference>